<keyword evidence="1" id="KW-0378">Hydrolase</keyword>
<proteinExistence type="predicted"/>
<reference evidence="1" key="1">
    <citation type="submission" date="2018-08" db="EMBL/GenBank/DDBJ databases">
        <authorList>
            <person name="Jin W."/>
            <person name="Wang H."/>
            <person name="Yang Y."/>
            <person name="Li M."/>
            <person name="Liu J."/>
        </authorList>
    </citation>
    <scope>NUCLEOTIDE SEQUENCE</scope>
    <source>
        <strain evidence="1">AESS21</strain>
    </source>
</reference>
<protein>
    <submittedName>
        <fullName evidence="1">SGNH/GDSL hydrolase family protein</fullName>
    </submittedName>
</protein>
<dbReference type="AlphaFoldDB" id="A0A944C6K9"/>
<gene>
    <name evidence="1" type="ORF">DYI23_01225</name>
</gene>
<sequence>MVIMTEMTNIRNLIDEIDRRKLSIPKSNLDEELEGLRFVRDGTGGFEVDIEFYTGQRGVDADLMRIQSILDYYRRKKERRYREHLSGGYLGLKCVAEGDSWCELPPIGYSSDIVLELWNEFAVLSLAKAGDAWSNVIRQDELFSTIATEQSDVAILSVGGNNVLGSIERFVHHWSTDRPVDNYVNDEFEYELNKATYYTDLWVTKITSMGCNVIMHGYGHCDPRTDREGGWLIGGPLSNKRNINDRRIWQAVVSELVDRFNQRISRLAAQPKFQGKFRFLDLTKSLGKGPLWWEDEVHPTKKGFSMIADVFRGELNNIATERSGS</sequence>
<accession>A0A944C6K9</accession>
<dbReference type="InterPro" id="IPR036514">
    <property type="entry name" value="SGNH_hydro_sf"/>
</dbReference>
<comment type="caution">
    <text evidence="1">The sequence shown here is derived from an EMBL/GenBank/DDBJ whole genome shotgun (WGS) entry which is preliminary data.</text>
</comment>
<evidence type="ECO:0000313" key="2">
    <source>
        <dbReference type="Proteomes" id="UP000705379"/>
    </source>
</evidence>
<dbReference type="SUPFAM" id="SSF52266">
    <property type="entry name" value="SGNH hydrolase"/>
    <property type="match status" value="1"/>
</dbReference>
<organism evidence="1 2">
    <name type="scientific">Roseibium polysiphoniae</name>
    <dbReference type="NCBI Taxonomy" id="2571221"/>
    <lineage>
        <taxon>Bacteria</taxon>
        <taxon>Pseudomonadati</taxon>
        <taxon>Pseudomonadota</taxon>
        <taxon>Alphaproteobacteria</taxon>
        <taxon>Hyphomicrobiales</taxon>
        <taxon>Stappiaceae</taxon>
        <taxon>Roseibium</taxon>
    </lineage>
</organism>
<dbReference type="Proteomes" id="UP000705379">
    <property type="component" value="Unassembled WGS sequence"/>
</dbReference>
<dbReference type="Gene3D" id="3.40.50.1110">
    <property type="entry name" value="SGNH hydrolase"/>
    <property type="match status" value="1"/>
</dbReference>
<reference evidence="1" key="2">
    <citation type="journal article" date="2021" name="Microorganisms">
        <title>Bacterial Dimethylsulfoniopropionate Biosynthesis in the East China Sea.</title>
        <authorList>
            <person name="Liu J."/>
            <person name="Zhang Y."/>
            <person name="Liu J."/>
            <person name="Zhong H."/>
            <person name="Williams B.T."/>
            <person name="Zheng Y."/>
            <person name="Curson A.R.J."/>
            <person name="Sun C."/>
            <person name="Sun H."/>
            <person name="Song D."/>
            <person name="Wagner Mackenzie B."/>
            <person name="Bermejo Martinez A."/>
            <person name="Todd J.D."/>
            <person name="Zhang X.H."/>
        </authorList>
    </citation>
    <scope>NUCLEOTIDE SEQUENCE</scope>
    <source>
        <strain evidence="1">AESS21</strain>
    </source>
</reference>
<name>A0A944C6K9_9HYPH</name>
<dbReference type="EMBL" id="QTKU01000001">
    <property type="protein sequence ID" value="MBS8258825.1"/>
    <property type="molecule type" value="Genomic_DNA"/>
</dbReference>
<dbReference type="CDD" id="cd00229">
    <property type="entry name" value="SGNH_hydrolase"/>
    <property type="match status" value="1"/>
</dbReference>
<evidence type="ECO:0000313" key="1">
    <source>
        <dbReference type="EMBL" id="MBS8258825.1"/>
    </source>
</evidence>
<dbReference type="GO" id="GO:0016788">
    <property type="term" value="F:hydrolase activity, acting on ester bonds"/>
    <property type="evidence" value="ECO:0007669"/>
    <property type="project" value="UniProtKB-ARBA"/>
</dbReference>